<feature type="region of interest" description="Disordered" evidence="1">
    <location>
        <begin position="1"/>
        <end position="46"/>
    </location>
</feature>
<organism evidence="2 3">
    <name type="scientific">Phocaeicola coprophilus DSM 18228 = JCM 13818</name>
    <dbReference type="NCBI Taxonomy" id="547042"/>
    <lineage>
        <taxon>Bacteria</taxon>
        <taxon>Pseudomonadati</taxon>
        <taxon>Bacteroidota</taxon>
        <taxon>Bacteroidia</taxon>
        <taxon>Bacteroidales</taxon>
        <taxon>Bacteroidaceae</taxon>
        <taxon>Phocaeicola</taxon>
    </lineage>
</organism>
<dbReference type="EMBL" id="ACBW01000094">
    <property type="protein sequence ID" value="EEF75747.1"/>
    <property type="molecule type" value="Genomic_DNA"/>
</dbReference>
<dbReference type="STRING" id="547042.BACCOPRO_01238"/>
<evidence type="ECO:0000313" key="2">
    <source>
        <dbReference type="EMBL" id="EEF75747.1"/>
    </source>
</evidence>
<protein>
    <submittedName>
        <fullName evidence="2">Uncharacterized protein</fullName>
    </submittedName>
</protein>
<feature type="compositionally biased region" description="Polar residues" evidence="1">
    <location>
        <begin position="1"/>
        <end position="12"/>
    </location>
</feature>
<dbReference type="HOGENOM" id="CLU_2969698_0_0_10"/>
<feature type="compositionally biased region" description="Basic and acidic residues" evidence="1">
    <location>
        <begin position="34"/>
        <end position="46"/>
    </location>
</feature>
<evidence type="ECO:0000256" key="1">
    <source>
        <dbReference type="SAM" id="MobiDB-lite"/>
    </source>
</evidence>
<dbReference type="AlphaFoldDB" id="S0F7M5"/>
<gene>
    <name evidence="2" type="ORF">BACCOPRO_01238</name>
</gene>
<sequence>MTGQCKKTTARSGPNDRSIELQRPLDSASMTARFRPEKTSNSFDEKPEFFSLKRRNVF</sequence>
<name>S0F7M5_9BACT</name>
<reference evidence="2 3" key="1">
    <citation type="submission" date="2008-12" db="EMBL/GenBank/DDBJ databases">
        <authorList>
            <person name="Fulton L."/>
            <person name="Clifton S."/>
            <person name="Fulton B."/>
            <person name="Xu J."/>
            <person name="Minx P."/>
            <person name="Pepin K.H."/>
            <person name="Johnson M."/>
            <person name="Bhonagiri V."/>
            <person name="Nash W.E."/>
            <person name="Mardis E.R."/>
            <person name="Wilson R.K."/>
        </authorList>
    </citation>
    <scope>NUCLEOTIDE SEQUENCE [LARGE SCALE GENOMIC DNA]</scope>
    <source>
        <strain evidence="2 3">DSM 18228</strain>
    </source>
</reference>
<proteinExistence type="predicted"/>
<comment type="caution">
    <text evidence="2">The sequence shown here is derived from an EMBL/GenBank/DDBJ whole genome shotgun (WGS) entry which is preliminary data.</text>
</comment>
<dbReference type="Proteomes" id="UP000014073">
    <property type="component" value="Unassembled WGS sequence"/>
</dbReference>
<accession>S0F7M5</accession>
<keyword evidence="3" id="KW-1185">Reference proteome</keyword>
<evidence type="ECO:0000313" key="3">
    <source>
        <dbReference type="Proteomes" id="UP000014073"/>
    </source>
</evidence>